<name>A0A0E9SQ85_ANGAN</name>
<reference evidence="1" key="1">
    <citation type="submission" date="2014-11" db="EMBL/GenBank/DDBJ databases">
        <authorList>
            <person name="Amaro Gonzalez C."/>
        </authorList>
    </citation>
    <scope>NUCLEOTIDE SEQUENCE</scope>
</reference>
<evidence type="ECO:0000313" key="1">
    <source>
        <dbReference type="EMBL" id="JAH43461.1"/>
    </source>
</evidence>
<dbReference type="AlphaFoldDB" id="A0A0E9SQ85"/>
<sequence>MQWPSVVTASAEPVVWYSFFFGWTTPAGPVLQMRMSVTD</sequence>
<protein>
    <submittedName>
        <fullName evidence="1">Uncharacterized protein</fullName>
    </submittedName>
</protein>
<proteinExistence type="predicted"/>
<organism evidence="1">
    <name type="scientific">Anguilla anguilla</name>
    <name type="common">European freshwater eel</name>
    <name type="synonym">Muraena anguilla</name>
    <dbReference type="NCBI Taxonomy" id="7936"/>
    <lineage>
        <taxon>Eukaryota</taxon>
        <taxon>Metazoa</taxon>
        <taxon>Chordata</taxon>
        <taxon>Craniata</taxon>
        <taxon>Vertebrata</taxon>
        <taxon>Euteleostomi</taxon>
        <taxon>Actinopterygii</taxon>
        <taxon>Neopterygii</taxon>
        <taxon>Teleostei</taxon>
        <taxon>Anguilliformes</taxon>
        <taxon>Anguillidae</taxon>
        <taxon>Anguilla</taxon>
    </lineage>
</organism>
<reference evidence="1" key="2">
    <citation type="journal article" date="2015" name="Fish Shellfish Immunol.">
        <title>Early steps in the European eel (Anguilla anguilla)-Vibrio vulnificus interaction in the gills: Role of the RtxA13 toxin.</title>
        <authorList>
            <person name="Callol A."/>
            <person name="Pajuelo D."/>
            <person name="Ebbesson L."/>
            <person name="Teles M."/>
            <person name="MacKenzie S."/>
            <person name="Amaro C."/>
        </authorList>
    </citation>
    <scope>NUCLEOTIDE SEQUENCE</scope>
</reference>
<dbReference type="EMBL" id="GBXM01065116">
    <property type="protein sequence ID" value="JAH43461.1"/>
    <property type="molecule type" value="Transcribed_RNA"/>
</dbReference>
<accession>A0A0E9SQ85</accession>